<comment type="caution">
    <text evidence="2">The sequence shown here is derived from an EMBL/GenBank/DDBJ whole genome shotgun (WGS) entry which is preliminary data.</text>
</comment>
<protein>
    <submittedName>
        <fullName evidence="2">DUF1127 domain-containing protein</fullName>
    </submittedName>
</protein>
<sequence length="66" mass="7393">MLVDAVAGAIAGGAALSGDLTRLFARWQDRLDQRRRLANLDDRLLSDIGVDRLRALNEAEKPFWRS</sequence>
<dbReference type="InterPro" id="IPR009506">
    <property type="entry name" value="YjiS-like"/>
</dbReference>
<feature type="domain" description="YjiS-like" evidence="1">
    <location>
        <begin position="21"/>
        <end position="52"/>
    </location>
</feature>
<name>A0A8J7S3C1_9PROT</name>
<dbReference type="Proteomes" id="UP000672602">
    <property type="component" value="Unassembled WGS sequence"/>
</dbReference>
<dbReference type="AlphaFoldDB" id="A0A8J7S3C1"/>
<keyword evidence="3" id="KW-1185">Reference proteome</keyword>
<accession>A0A8J7S3C1</accession>
<dbReference type="Pfam" id="PF06568">
    <property type="entry name" value="YjiS-like"/>
    <property type="match status" value="1"/>
</dbReference>
<evidence type="ECO:0000313" key="3">
    <source>
        <dbReference type="Proteomes" id="UP000672602"/>
    </source>
</evidence>
<organism evidence="2 3">
    <name type="scientific">Marivibrio halodurans</name>
    <dbReference type="NCBI Taxonomy" id="2039722"/>
    <lineage>
        <taxon>Bacteria</taxon>
        <taxon>Pseudomonadati</taxon>
        <taxon>Pseudomonadota</taxon>
        <taxon>Alphaproteobacteria</taxon>
        <taxon>Rhodospirillales</taxon>
        <taxon>Rhodospirillaceae</taxon>
        <taxon>Marivibrio</taxon>
    </lineage>
</organism>
<dbReference type="EMBL" id="JAGMWN010000014">
    <property type="protein sequence ID" value="MBP5859090.1"/>
    <property type="molecule type" value="Genomic_DNA"/>
</dbReference>
<proteinExistence type="predicted"/>
<evidence type="ECO:0000259" key="1">
    <source>
        <dbReference type="Pfam" id="PF06568"/>
    </source>
</evidence>
<gene>
    <name evidence="2" type="ORF">KAJ83_18865</name>
</gene>
<evidence type="ECO:0000313" key="2">
    <source>
        <dbReference type="EMBL" id="MBP5859090.1"/>
    </source>
</evidence>
<reference evidence="2" key="1">
    <citation type="submission" date="2021-04" db="EMBL/GenBank/DDBJ databases">
        <authorList>
            <person name="Zhang D.-C."/>
        </authorList>
    </citation>
    <scope>NUCLEOTIDE SEQUENCE</scope>
    <source>
        <strain evidence="2">CGMCC 1.15697</strain>
    </source>
</reference>